<keyword evidence="2" id="KW-1185">Reference proteome</keyword>
<evidence type="ECO:0000313" key="1">
    <source>
        <dbReference type="EMBL" id="MDR5895300.1"/>
    </source>
</evidence>
<dbReference type="Pfam" id="PF04286">
    <property type="entry name" value="DUF445"/>
    <property type="match status" value="1"/>
</dbReference>
<dbReference type="EMBL" id="JARWAO010000002">
    <property type="protein sequence ID" value="MDR5895300.1"/>
    <property type="molecule type" value="Genomic_DNA"/>
</dbReference>
<dbReference type="InterPro" id="IPR007383">
    <property type="entry name" value="DUF445"/>
</dbReference>
<dbReference type="Proteomes" id="UP001269375">
    <property type="component" value="Unassembled WGS sequence"/>
</dbReference>
<protein>
    <submittedName>
        <fullName evidence="1">DUF445 domain-containing protein</fullName>
    </submittedName>
</protein>
<gene>
    <name evidence="1" type="ORF">QC825_04310</name>
</gene>
<sequence length="420" mass="48122">MRNHKRLASISLVAALLLYSASIYWGDLFPYMDYLTAFAEAALIGGMADWFAVTALFRHPLGLKIPHTAIIARNKSRIGHSLSTFIRSNFLSKTYVHSSIKQTDIAEHWLNWLRKPHNQHVLASALTRGATFVLRSLDERGARAFFEATLTHYAKRVDLAGLFGRVLGALKADNQHQALLDDTLDRAARWLESPVHQRWLKRQLTQVIFRLINPKLFGREISLNRFAGWLANERIIERLSELLTAVSNDANHPVRQQLDHQLSQFIERTRTDPALIARFDRVREELTDNPHMQRYIQTLWTRLTQSWQADLEKDGDDSASYRMARDFIAHYTRVLSDAPEARRWINDQALILLPDLVDKNSDRIDAYIRRYIDQLSSDDVVEQIEKNVGNDLQYIRINGTLVGGLVGLALHAATQLISSL</sequence>
<dbReference type="RefSeq" id="WP_251590811.1">
    <property type="nucleotide sequence ID" value="NZ_JAMLJI010000001.1"/>
</dbReference>
<organism evidence="1 2">
    <name type="scientific">Larsenimonas suaedae</name>
    <dbReference type="NCBI Taxonomy" id="1851019"/>
    <lineage>
        <taxon>Bacteria</taxon>
        <taxon>Pseudomonadati</taxon>
        <taxon>Pseudomonadota</taxon>
        <taxon>Gammaproteobacteria</taxon>
        <taxon>Oceanospirillales</taxon>
        <taxon>Halomonadaceae</taxon>
        <taxon>Larsenimonas</taxon>
    </lineage>
</organism>
<reference evidence="1 2" key="1">
    <citation type="submission" date="2023-04" db="EMBL/GenBank/DDBJ databases">
        <title>A long-awaited taxogenomic arrangement of the family Halomonadaceae.</title>
        <authorList>
            <person name="De La Haba R."/>
            <person name="Chuvochina M."/>
            <person name="Wittouck S."/>
            <person name="Arahal D.R."/>
            <person name="Sanchez-Porro C."/>
            <person name="Hugenholtz P."/>
            <person name="Ventosa A."/>
        </authorList>
    </citation>
    <scope>NUCLEOTIDE SEQUENCE [LARGE SCALE GENOMIC DNA]</scope>
    <source>
        <strain evidence="1 2">DSM 22428</strain>
    </source>
</reference>
<dbReference type="PANTHER" id="PTHR38442:SF1">
    <property type="entry name" value="INNER MEMBRANE PROTEIN"/>
    <property type="match status" value="1"/>
</dbReference>
<name>A0ABU1GTY0_9GAMM</name>
<comment type="caution">
    <text evidence="1">The sequence shown here is derived from an EMBL/GenBank/DDBJ whole genome shotgun (WGS) entry which is preliminary data.</text>
</comment>
<dbReference type="PANTHER" id="PTHR38442">
    <property type="entry name" value="INNER MEMBRANE PROTEIN-RELATED"/>
    <property type="match status" value="1"/>
</dbReference>
<accession>A0ABU1GTY0</accession>
<proteinExistence type="predicted"/>
<evidence type="ECO:0000313" key="2">
    <source>
        <dbReference type="Proteomes" id="UP001269375"/>
    </source>
</evidence>